<evidence type="ECO:0000256" key="13">
    <source>
        <dbReference type="ARBA" id="ARBA00023002"/>
    </source>
</evidence>
<dbReference type="SUPFAM" id="SSF52343">
    <property type="entry name" value="Ferredoxin reductase-like, C-terminal NADP-linked domain"/>
    <property type="match status" value="1"/>
</dbReference>
<comment type="cofactor">
    <cofactor evidence="3">
        <name>FAD</name>
        <dbReference type="ChEBI" id="CHEBI:57692"/>
    </cofactor>
</comment>
<comment type="subunit">
    <text evidence="6">Homodimer.</text>
</comment>
<proteinExistence type="inferred from homology"/>
<dbReference type="EMBL" id="NLAX01000003">
    <property type="protein sequence ID" value="PKS12473.1"/>
    <property type="molecule type" value="Genomic_DNA"/>
</dbReference>
<evidence type="ECO:0000256" key="11">
    <source>
        <dbReference type="ARBA" id="ARBA00022723"/>
    </source>
</evidence>
<feature type="region of interest" description="Disordered" evidence="16">
    <location>
        <begin position="128"/>
        <end position="224"/>
    </location>
</feature>
<dbReference type="GO" id="GO:0020037">
    <property type="term" value="F:heme binding"/>
    <property type="evidence" value="ECO:0007669"/>
    <property type="project" value="TreeGrafter"/>
</dbReference>
<evidence type="ECO:0000256" key="7">
    <source>
        <dbReference type="ARBA" id="ARBA00012673"/>
    </source>
</evidence>
<dbReference type="InterPro" id="IPR036400">
    <property type="entry name" value="Cyt_B5-like_heme/steroid_sf"/>
</dbReference>
<evidence type="ECO:0000256" key="9">
    <source>
        <dbReference type="ARBA" id="ARBA00022505"/>
    </source>
</evidence>
<dbReference type="VEuPathDB" id="FungiDB:jhhlp_000679"/>
<dbReference type="InterPro" id="IPR036374">
    <property type="entry name" value="OxRdtase_Mopterin-bd_sf"/>
</dbReference>
<evidence type="ECO:0000259" key="18">
    <source>
        <dbReference type="PROSITE" id="PS51384"/>
    </source>
</evidence>
<dbReference type="PRINTS" id="PR00407">
    <property type="entry name" value="EUMOPTERIN"/>
</dbReference>
<dbReference type="PRINTS" id="PR00406">
    <property type="entry name" value="CYTB5RDTASE"/>
</dbReference>
<reference evidence="19 20" key="1">
    <citation type="journal article" date="2017" name="G3 (Bethesda)">
        <title>First Draft Genome Sequence of the Pathogenic Fungus Lomentospora prolificans (Formerly Scedosporium prolificans).</title>
        <authorList>
            <person name="Luo R."/>
            <person name="Zimin A."/>
            <person name="Workman R."/>
            <person name="Fan Y."/>
            <person name="Pertea G."/>
            <person name="Grossman N."/>
            <person name="Wear M.P."/>
            <person name="Jia B."/>
            <person name="Miller H."/>
            <person name="Casadevall A."/>
            <person name="Timp W."/>
            <person name="Zhang S.X."/>
            <person name="Salzberg S.L."/>
        </authorList>
    </citation>
    <scope>NUCLEOTIDE SEQUENCE [LARGE SCALE GENOMIC DNA]</scope>
    <source>
        <strain evidence="19 20">JHH-5317</strain>
    </source>
</reference>
<dbReference type="GO" id="GO:0008482">
    <property type="term" value="F:sulfite oxidase activity"/>
    <property type="evidence" value="ECO:0007669"/>
    <property type="project" value="TreeGrafter"/>
</dbReference>
<dbReference type="SUPFAM" id="SSF81296">
    <property type="entry name" value="E set domains"/>
    <property type="match status" value="1"/>
</dbReference>
<keyword evidence="10" id="KW-0285">Flavoprotein</keyword>
<dbReference type="PROSITE" id="PS50255">
    <property type="entry name" value="CYTOCHROME_B5_2"/>
    <property type="match status" value="1"/>
</dbReference>
<dbReference type="SUPFAM" id="SSF63380">
    <property type="entry name" value="Riboflavin synthase domain-like"/>
    <property type="match status" value="1"/>
</dbReference>
<dbReference type="GO" id="GO:0030151">
    <property type="term" value="F:molybdenum ion binding"/>
    <property type="evidence" value="ECO:0007669"/>
    <property type="project" value="InterPro"/>
</dbReference>
<dbReference type="STRING" id="41688.A0A2N3NJ69"/>
<feature type="domain" description="FAD-binding FR-type" evidence="18">
    <location>
        <begin position="761"/>
        <end position="888"/>
    </location>
</feature>
<dbReference type="InterPro" id="IPR000572">
    <property type="entry name" value="OxRdtase_Mopterin-bd_dom"/>
</dbReference>
<dbReference type="InterPro" id="IPR017927">
    <property type="entry name" value="FAD-bd_FR_type"/>
</dbReference>
<organism evidence="19 20">
    <name type="scientific">Lomentospora prolificans</name>
    <dbReference type="NCBI Taxonomy" id="41688"/>
    <lineage>
        <taxon>Eukaryota</taxon>
        <taxon>Fungi</taxon>
        <taxon>Dikarya</taxon>
        <taxon>Ascomycota</taxon>
        <taxon>Pezizomycotina</taxon>
        <taxon>Sordariomycetes</taxon>
        <taxon>Hypocreomycetidae</taxon>
        <taxon>Microascales</taxon>
        <taxon>Microascaceae</taxon>
        <taxon>Lomentospora</taxon>
    </lineage>
</organism>
<dbReference type="Gene3D" id="3.10.120.10">
    <property type="entry name" value="Cytochrome b5-like heme/steroid binding domain"/>
    <property type="match status" value="1"/>
</dbReference>
<evidence type="ECO:0000256" key="6">
    <source>
        <dbReference type="ARBA" id="ARBA00011738"/>
    </source>
</evidence>
<evidence type="ECO:0000256" key="10">
    <source>
        <dbReference type="ARBA" id="ARBA00022630"/>
    </source>
</evidence>
<dbReference type="AlphaFoldDB" id="A0A2N3NJ69"/>
<dbReference type="EC" id="1.7.1.3" evidence="7"/>
<comment type="function">
    <text evidence="4">Nitrate reductase is a key enzyme involved in the first step of nitrate assimilation in plants, fungi and bacteria.</text>
</comment>
<name>A0A2N3NJ69_9PEZI</name>
<dbReference type="Pfam" id="PF00174">
    <property type="entry name" value="Oxidored_molyb"/>
    <property type="match status" value="1"/>
</dbReference>
<dbReference type="GO" id="GO:0043546">
    <property type="term" value="F:molybdopterin cofactor binding"/>
    <property type="evidence" value="ECO:0007669"/>
    <property type="project" value="TreeGrafter"/>
</dbReference>
<dbReference type="InterPro" id="IPR017938">
    <property type="entry name" value="Riboflavin_synthase-like_b-brl"/>
</dbReference>
<dbReference type="PROSITE" id="PS51384">
    <property type="entry name" value="FAD_FR"/>
    <property type="match status" value="1"/>
</dbReference>
<sequence>MSRKPWVIRAKEHPGATFEEIQNEPAWESGHQHRIGFRNADNRLPGFTHGLQPLSAEEEEAIVREARKKFKSIQDKEDKGELVNWRDIVGGLHDFHLVHPEQRPHGWRYVLEAQEDWVKFGQPWPANIKRREKAEKDAKEKEKTKDKDDKASDSGYDDRESTGDEAASPKPSPTSEAFWRETEYISNLGVDGGLHESPQAEANKDSDIAINNDDQMGPDNWIPRHPKLIRLTGKHPLNAQPPPELLYGAGLITPNDIHYVRNHGAVPRLLWEFHQLDIHVENGKMALSMDDLVSQFRTINIPVLLACDGNRRGELNRIRKSKGFTWGAAGVSCAYWRGALLRDVLIAAGQADPYGPDADPNSEKRLWVNFSGADELSDGTYETCIPLDYAMDPTNDVILAFEMNNEALPADHGYPVRLVIPGWVGGRCVKWLQKIWISDKENDSYYHIYDNRVLPSSITDNDSDEAKAMYNNPDTACNEQVLNSVIVKPAHGERMPLKDLHKGDTYRVEGFAFSGGGHPVQRVELSHDGGDTWHYCQRKFPDRPIRHGRKFWGWVFWHVDLPVSELVGAKSLAVRAWNALKCTQPEKPIWNIMGMMNNCWYQVKPEITSSDDAEEPYVLFRHPVELESREPGWMQSSMENKMAAAKIAPANDKKRITRQEFEKHDKDNDCWIVIEGNVYDVTSALSWHPGGKAPLMAHAGKVHQETTDEFNSIHDDFARKKMQECLVGRLTDKAINYIEQNAREKAKPAAKLEGDVGIQKDMWRPAKLLSKEDVSEDTRTYTFKLPEGKMKLGMNTCQHIEVGFHFLDKMLTRSYTPTRPFLPAPEGTGSQGHNLSKDYDGTGTFELTVKTYFPNDDQPGGAMSNILDMIPIGEEIEIRGPIGEIEYHGNGNFIVEGEKRHFKRVCLVVGGSGLTPAYSLISRVCATKDDKTEIRMVDANNSEIDILMRDELEHFQDQSNGQFKLAYVLSKPGKDWKGYRGFVNEEILKENLFPPDDDTIALVCGPPTMISKAVLPVLIKWGYIEDKNLYGF</sequence>
<dbReference type="Pfam" id="PF00970">
    <property type="entry name" value="FAD_binding_6"/>
    <property type="match status" value="2"/>
</dbReference>
<dbReference type="SUPFAM" id="SSF56524">
    <property type="entry name" value="Oxidoreductase molybdopterin-binding domain"/>
    <property type="match status" value="1"/>
</dbReference>
<dbReference type="Gene3D" id="2.60.40.650">
    <property type="match status" value="1"/>
</dbReference>
<comment type="similarity">
    <text evidence="5">Belongs to the nitrate reductase family.</text>
</comment>
<dbReference type="Gene3D" id="3.40.50.80">
    <property type="entry name" value="Nucleotide-binding domain of ferredoxin-NADP reductase (FNR) module"/>
    <property type="match status" value="1"/>
</dbReference>
<accession>A0A2N3NJ69</accession>
<keyword evidence="14" id="KW-0534">Nitrate assimilation</keyword>
<feature type="compositionally biased region" description="Basic and acidic residues" evidence="16">
    <location>
        <begin position="132"/>
        <end position="162"/>
    </location>
</feature>
<evidence type="ECO:0000256" key="8">
    <source>
        <dbReference type="ARBA" id="ARBA00015499"/>
    </source>
</evidence>
<protein>
    <recommendedName>
        <fullName evidence="8">Nitrate reductase [NADPH]</fullName>
        <ecNumber evidence="7">1.7.1.3</ecNumber>
    </recommendedName>
</protein>
<keyword evidence="12" id="KW-0274">FAD</keyword>
<evidence type="ECO:0000256" key="2">
    <source>
        <dbReference type="ARBA" id="ARBA00001971"/>
    </source>
</evidence>
<dbReference type="GO" id="GO:0050464">
    <property type="term" value="F:nitrate reductase (NADPH) activity"/>
    <property type="evidence" value="ECO:0007669"/>
    <property type="project" value="UniProtKB-EC"/>
</dbReference>
<dbReference type="InterPro" id="IPR014756">
    <property type="entry name" value="Ig_E-set"/>
</dbReference>
<keyword evidence="20" id="KW-1185">Reference proteome</keyword>
<evidence type="ECO:0000256" key="16">
    <source>
        <dbReference type="SAM" id="MobiDB-lite"/>
    </source>
</evidence>
<comment type="caution">
    <text evidence="19">The sequence shown here is derived from an EMBL/GenBank/DDBJ whole genome shotgun (WGS) entry which is preliminary data.</text>
</comment>
<dbReference type="Pfam" id="PF00173">
    <property type="entry name" value="Cyt-b5"/>
    <property type="match status" value="1"/>
</dbReference>
<dbReference type="Gene3D" id="3.90.420.10">
    <property type="entry name" value="Oxidoreductase, molybdopterin-binding domain"/>
    <property type="match status" value="1"/>
</dbReference>
<comment type="catalytic activity">
    <reaction evidence="15">
        <text>nitrite + NADP(+) + H2O = nitrate + NADPH + H(+)</text>
        <dbReference type="Rhea" id="RHEA:19061"/>
        <dbReference type="ChEBI" id="CHEBI:15377"/>
        <dbReference type="ChEBI" id="CHEBI:15378"/>
        <dbReference type="ChEBI" id="CHEBI:16301"/>
        <dbReference type="ChEBI" id="CHEBI:17632"/>
        <dbReference type="ChEBI" id="CHEBI:57783"/>
        <dbReference type="ChEBI" id="CHEBI:58349"/>
        <dbReference type="EC" id="1.7.1.3"/>
    </reaction>
</comment>
<keyword evidence="9" id="KW-0500">Molybdenum</keyword>
<dbReference type="Gene3D" id="2.40.30.10">
    <property type="entry name" value="Translation factors"/>
    <property type="match status" value="1"/>
</dbReference>
<dbReference type="InterPro" id="IPR008335">
    <property type="entry name" value="Mopterin_OxRdtase_euk"/>
</dbReference>
<dbReference type="Pfam" id="PF03404">
    <property type="entry name" value="Mo-co_dimer"/>
    <property type="match status" value="1"/>
</dbReference>
<keyword evidence="13" id="KW-0560">Oxidoreductase</keyword>
<evidence type="ECO:0000256" key="14">
    <source>
        <dbReference type="ARBA" id="ARBA00023063"/>
    </source>
</evidence>
<dbReference type="Proteomes" id="UP000233524">
    <property type="component" value="Unassembled WGS sequence"/>
</dbReference>
<dbReference type="InterPro" id="IPR001199">
    <property type="entry name" value="Cyt_B5-like_heme/steroid-bd"/>
</dbReference>
<dbReference type="GO" id="GO:0042128">
    <property type="term" value="P:nitrate assimilation"/>
    <property type="evidence" value="ECO:0007669"/>
    <property type="project" value="UniProtKB-KW"/>
</dbReference>
<dbReference type="InParanoid" id="A0A2N3NJ69"/>
<evidence type="ECO:0000256" key="15">
    <source>
        <dbReference type="ARBA" id="ARBA00049155"/>
    </source>
</evidence>
<evidence type="ECO:0000259" key="17">
    <source>
        <dbReference type="PROSITE" id="PS50255"/>
    </source>
</evidence>
<evidence type="ECO:0000313" key="20">
    <source>
        <dbReference type="Proteomes" id="UP000233524"/>
    </source>
</evidence>
<evidence type="ECO:0000256" key="3">
    <source>
        <dbReference type="ARBA" id="ARBA00001974"/>
    </source>
</evidence>
<dbReference type="PANTHER" id="PTHR19372">
    <property type="entry name" value="SULFITE REDUCTASE"/>
    <property type="match status" value="1"/>
</dbReference>
<feature type="domain" description="Cytochrome b5 heme-binding" evidence="17">
    <location>
        <begin position="653"/>
        <end position="731"/>
    </location>
</feature>
<evidence type="ECO:0000256" key="5">
    <source>
        <dbReference type="ARBA" id="ARBA00006253"/>
    </source>
</evidence>
<comment type="cofactor">
    <cofactor evidence="1">
        <name>Mo-molybdopterin</name>
        <dbReference type="ChEBI" id="CHEBI:71302"/>
    </cofactor>
</comment>
<dbReference type="CDD" id="cd06183">
    <property type="entry name" value="cyt_b5_reduct_like"/>
    <property type="match status" value="1"/>
</dbReference>
<dbReference type="InterPro" id="IPR039261">
    <property type="entry name" value="FNR_nucleotide-bd"/>
</dbReference>
<dbReference type="InterPro" id="IPR005066">
    <property type="entry name" value="MoCF_OxRdtse_dimer"/>
</dbReference>
<dbReference type="Pfam" id="PF00175">
    <property type="entry name" value="NAD_binding_1"/>
    <property type="match status" value="1"/>
</dbReference>
<evidence type="ECO:0000256" key="1">
    <source>
        <dbReference type="ARBA" id="ARBA00001924"/>
    </source>
</evidence>
<dbReference type="InterPro" id="IPR008333">
    <property type="entry name" value="Cbr1-like_FAD-bd_dom"/>
</dbReference>
<evidence type="ECO:0000313" key="19">
    <source>
        <dbReference type="EMBL" id="PKS12473.1"/>
    </source>
</evidence>
<evidence type="ECO:0000256" key="4">
    <source>
        <dbReference type="ARBA" id="ARBA00003838"/>
    </source>
</evidence>
<dbReference type="PANTHER" id="PTHR19372:SF7">
    <property type="entry name" value="SULFITE OXIDASE, MITOCHONDRIAL"/>
    <property type="match status" value="1"/>
</dbReference>
<dbReference type="GO" id="GO:0006790">
    <property type="term" value="P:sulfur compound metabolic process"/>
    <property type="evidence" value="ECO:0007669"/>
    <property type="project" value="TreeGrafter"/>
</dbReference>
<evidence type="ECO:0000256" key="12">
    <source>
        <dbReference type="ARBA" id="ARBA00022827"/>
    </source>
</evidence>
<dbReference type="InterPro" id="IPR001433">
    <property type="entry name" value="OxRdtase_FAD/NAD-bd"/>
</dbReference>
<gene>
    <name evidence="19" type="ORF">jhhlp_000679</name>
</gene>
<dbReference type="SUPFAM" id="SSF55856">
    <property type="entry name" value="Cytochrome b5-like heme/steroid binding domain"/>
    <property type="match status" value="1"/>
</dbReference>
<dbReference type="SMART" id="SM01117">
    <property type="entry name" value="Cyt-b5"/>
    <property type="match status" value="1"/>
</dbReference>
<comment type="cofactor">
    <cofactor evidence="2">
        <name>heme</name>
        <dbReference type="ChEBI" id="CHEBI:30413"/>
    </cofactor>
</comment>
<keyword evidence="11" id="KW-0479">Metal-binding</keyword>
<dbReference type="OrthoDB" id="432685at2759"/>